<dbReference type="Proteomes" id="UP000266841">
    <property type="component" value="Unassembled WGS sequence"/>
</dbReference>
<dbReference type="EMBL" id="AGNL01048521">
    <property type="protein sequence ID" value="EJK45431.1"/>
    <property type="molecule type" value="Genomic_DNA"/>
</dbReference>
<feature type="region of interest" description="Disordered" evidence="1">
    <location>
        <begin position="45"/>
        <end position="100"/>
    </location>
</feature>
<evidence type="ECO:0000256" key="2">
    <source>
        <dbReference type="SAM" id="Phobius"/>
    </source>
</evidence>
<keyword evidence="2" id="KW-1133">Transmembrane helix</keyword>
<proteinExistence type="predicted"/>
<accession>K0R957</accession>
<evidence type="ECO:0000256" key="1">
    <source>
        <dbReference type="SAM" id="MobiDB-lite"/>
    </source>
</evidence>
<gene>
    <name evidence="3" type="ORF">THAOC_35955</name>
</gene>
<reference evidence="3 4" key="1">
    <citation type="journal article" date="2012" name="Genome Biol.">
        <title>Genome and low-iron response of an oceanic diatom adapted to chronic iron limitation.</title>
        <authorList>
            <person name="Lommer M."/>
            <person name="Specht M."/>
            <person name="Roy A.S."/>
            <person name="Kraemer L."/>
            <person name="Andreson R."/>
            <person name="Gutowska M.A."/>
            <person name="Wolf J."/>
            <person name="Bergner S.V."/>
            <person name="Schilhabel M.B."/>
            <person name="Klostermeier U.C."/>
            <person name="Beiko R.G."/>
            <person name="Rosenstiel P."/>
            <person name="Hippler M."/>
            <person name="Laroche J."/>
        </authorList>
    </citation>
    <scope>NUCLEOTIDE SEQUENCE [LARGE SCALE GENOMIC DNA]</scope>
    <source>
        <strain evidence="3 4">CCMP1005</strain>
    </source>
</reference>
<evidence type="ECO:0000313" key="3">
    <source>
        <dbReference type="EMBL" id="EJK45431.1"/>
    </source>
</evidence>
<evidence type="ECO:0000313" key="4">
    <source>
        <dbReference type="Proteomes" id="UP000266841"/>
    </source>
</evidence>
<organism evidence="3 4">
    <name type="scientific">Thalassiosira oceanica</name>
    <name type="common">Marine diatom</name>
    <dbReference type="NCBI Taxonomy" id="159749"/>
    <lineage>
        <taxon>Eukaryota</taxon>
        <taxon>Sar</taxon>
        <taxon>Stramenopiles</taxon>
        <taxon>Ochrophyta</taxon>
        <taxon>Bacillariophyta</taxon>
        <taxon>Coscinodiscophyceae</taxon>
        <taxon>Thalassiosirophycidae</taxon>
        <taxon>Thalassiosirales</taxon>
        <taxon>Thalassiosiraceae</taxon>
        <taxon>Thalassiosira</taxon>
    </lineage>
</organism>
<feature type="transmembrane region" description="Helical" evidence="2">
    <location>
        <begin position="12"/>
        <end position="35"/>
    </location>
</feature>
<protein>
    <submittedName>
        <fullName evidence="3">Uncharacterized protein</fullName>
    </submittedName>
</protein>
<dbReference type="AlphaFoldDB" id="K0R957"/>
<keyword evidence="4" id="KW-1185">Reference proteome</keyword>
<name>K0R957_THAOC</name>
<keyword evidence="2" id="KW-0472">Membrane</keyword>
<comment type="caution">
    <text evidence="3">The sequence shown here is derived from an EMBL/GenBank/DDBJ whole genome shotgun (WGS) entry which is preliminary data.</text>
</comment>
<sequence>LLIPPEEFPRNSFAFLPLGLQGRAFFFLTALLAIISYHTNKTRLAEAPFGPVGDDNGPGSEPPPHDRLRYVNQDVHAEPPPASGGRRKAELSSFQGLLST</sequence>
<keyword evidence="2" id="KW-0812">Transmembrane</keyword>
<feature type="non-terminal residue" evidence="3">
    <location>
        <position position="1"/>
    </location>
</feature>